<reference evidence="2" key="1">
    <citation type="journal article" date="2019" name="Sci. Rep.">
        <title>Draft genome of Tanacetum cinerariifolium, the natural source of mosquito coil.</title>
        <authorList>
            <person name="Yamashiro T."/>
            <person name="Shiraishi A."/>
            <person name="Satake H."/>
            <person name="Nakayama K."/>
        </authorList>
    </citation>
    <scope>NUCLEOTIDE SEQUENCE</scope>
</reference>
<evidence type="ECO:0000256" key="1">
    <source>
        <dbReference type="SAM" id="MobiDB-lite"/>
    </source>
</evidence>
<dbReference type="AlphaFoldDB" id="A0A699STL8"/>
<organism evidence="2">
    <name type="scientific">Tanacetum cinerariifolium</name>
    <name type="common">Dalmatian daisy</name>
    <name type="synonym">Chrysanthemum cinerariifolium</name>
    <dbReference type="NCBI Taxonomy" id="118510"/>
    <lineage>
        <taxon>Eukaryota</taxon>
        <taxon>Viridiplantae</taxon>
        <taxon>Streptophyta</taxon>
        <taxon>Embryophyta</taxon>
        <taxon>Tracheophyta</taxon>
        <taxon>Spermatophyta</taxon>
        <taxon>Magnoliopsida</taxon>
        <taxon>eudicotyledons</taxon>
        <taxon>Gunneridae</taxon>
        <taxon>Pentapetalae</taxon>
        <taxon>asterids</taxon>
        <taxon>campanulids</taxon>
        <taxon>Asterales</taxon>
        <taxon>Asteraceae</taxon>
        <taxon>Asteroideae</taxon>
        <taxon>Anthemideae</taxon>
        <taxon>Anthemidinae</taxon>
        <taxon>Tanacetum</taxon>
    </lineage>
</organism>
<protein>
    <submittedName>
        <fullName evidence="2">Uncharacterized protein</fullName>
    </submittedName>
</protein>
<evidence type="ECO:0000313" key="2">
    <source>
        <dbReference type="EMBL" id="GFD00613.1"/>
    </source>
</evidence>
<gene>
    <name evidence="2" type="ORF">Tci_872582</name>
</gene>
<feature type="region of interest" description="Disordered" evidence="1">
    <location>
        <begin position="1"/>
        <end position="30"/>
    </location>
</feature>
<feature type="non-terminal residue" evidence="2">
    <location>
        <position position="1"/>
    </location>
</feature>
<dbReference type="EMBL" id="BKCJ011185884">
    <property type="protein sequence ID" value="GFD00613.1"/>
    <property type="molecule type" value="Genomic_DNA"/>
</dbReference>
<feature type="compositionally biased region" description="Basic and acidic residues" evidence="1">
    <location>
        <begin position="9"/>
        <end position="30"/>
    </location>
</feature>
<accession>A0A699STL8</accession>
<proteinExistence type="predicted"/>
<comment type="caution">
    <text evidence="2">The sequence shown here is derived from an EMBL/GenBank/DDBJ whole genome shotgun (WGS) entry which is preliminary data.</text>
</comment>
<name>A0A699STL8_TANCI</name>
<sequence length="63" mass="7031">KVTKGSSKRAGEELEQENAKKQKMKDDKDSKELKQCLEIIPEDVDDVTIDVTPLSSKSPTIID</sequence>